<evidence type="ECO:0000313" key="5">
    <source>
        <dbReference type="EMBL" id="VTZ65826.1"/>
    </source>
</evidence>
<evidence type="ECO:0000256" key="1">
    <source>
        <dbReference type="ARBA" id="ARBA00009023"/>
    </source>
</evidence>
<reference evidence="5" key="1">
    <citation type="submission" date="2019-06" db="EMBL/GenBank/DDBJ databases">
        <authorList>
            <person name="Le Quere A."/>
            <person name="Colella S."/>
        </authorList>
    </citation>
    <scope>NUCLEOTIDE SEQUENCE</scope>
    <source>
        <strain evidence="5">EmedicaeMD41</strain>
    </source>
</reference>
<organism evidence="5">
    <name type="scientific">Sinorhizobium medicae</name>
    <dbReference type="NCBI Taxonomy" id="110321"/>
    <lineage>
        <taxon>Bacteria</taxon>
        <taxon>Pseudomonadati</taxon>
        <taxon>Pseudomonadota</taxon>
        <taxon>Alphaproteobacteria</taxon>
        <taxon>Hyphomicrobiales</taxon>
        <taxon>Rhizobiaceae</taxon>
        <taxon>Sinorhizobium/Ensifer group</taxon>
        <taxon>Sinorhizobium</taxon>
    </lineage>
</organism>
<feature type="signal peptide" evidence="4">
    <location>
        <begin position="1"/>
        <end position="22"/>
    </location>
</feature>
<dbReference type="PANTHER" id="PTHR33376">
    <property type="match status" value="1"/>
</dbReference>
<comment type="similarity">
    <text evidence="1">Belongs to the bacterial solute-binding protein 7 family.</text>
</comment>
<keyword evidence="3 4" id="KW-0732">Signal</keyword>
<proteinExistence type="inferred from homology"/>
<dbReference type="RefSeq" id="WP_127726392.1">
    <property type="nucleotide sequence ID" value="NZ_CABFNB010000163.1"/>
</dbReference>
<name>A0A508X7I0_9HYPH</name>
<dbReference type="Proteomes" id="UP000507954">
    <property type="component" value="Unassembled WGS sequence"/>
</dbReference>
<dbReference type="InterPro" id="IPR018389">
    <property type="entry name" value="DctP_fam"/>
</dbReference>
<sequence length="338" mass="36036">MNAPVMSLTTILAAFVSATAVSATESGPACATALSAPVEFRISHQNSPSSPIHPHLEKVVDLVAQETNGKISLAIFPNAQLGGEMQALEQAAFGQNIIFYTTAGALATAGVPSFSVLNGPFLTGSLEEAQKLEASDIVASMESDLAKNGNLRVLALNWFDSPRSILGHKGYATPDELAGTKMRVPEAPAYLRTFELLKSPPMALPFSELYLALQQGVVDAAEGGIDGMANANLMEVADTVTVTDHFRIFYGFAMSEDLFAALPEPCQKVMADAFATEGASYSAQMDSITTKRIEDLKASGTKFVAADHEAYRQATEGFYTLFPEWPEGLVDQVRAAMK</sequence>
<evidence type="ECO:0000256" key="2">
    <source>
        <dbReference type="ARBA" id="ARBA00022448"/>
    </source>
</evidence>
<dbReference type="NCBIfam" id="NF037995">
    <property type="entry name" value="TRAP_S1"/>
    <property type="match status" value="1"/>
</dbReference>
<keyword evidence="2" id="KW-0813">Transport</keyword>
<dbReference type="Gene3D" id="3.40.190.170">
    <property type="entry name" value="Bacterial extracellular solute-binding protein, family 7"/>
    <property type="match status" value="1"/>
</dbReference>
<dbReference type="AlphaFoldDB" id="A0A508X7I0"/>
<dbReference type="GO" id="GO:0055085">
    <property type="term" value="P:transmembrane transport"/>
    <property type="evidence" value="ECO:0007669"/>
    <property type="project" value="InterPro"/>
</dbReference>
<dbReference type="EMBL" id="CABFNB010000163">
    <property type="protein sequence ID" value="VTZ65826.1"/>
    <property type="molecule type" value="Genomic_DNA"/>
</dbReference>
<dbReference type="PANTHER" id="PTHR33376:SF7">
    <property type="entry name" value="C4-DICARBOXYLATE-BINDING PROTEIN DCTB"/>
    <property type="match status" value="1"/>
</dbReference>
<evidence type="ECO:0000256" key="4">
    <source>
        <dbReference type="SAM" id="SignalP"/>
    </source>
</evidence>
<evidence type="ECO:0000256" key="3">
    <source>
        <dbReference type="ARBA" id="ARBA00022729"/>
    </source>
</evidence>
<feature type="chain" id="PRO_5021477081" evidence="4">
    <location>
        <begin position="23"/>
        <end position="338"/>
    </location>
</feature>
<protein>
    <submittedName>
        <fullName evidence="5">TRAP-type C4-dicarboxylate transport system, substrate-binding protein</fullName>
    </submittedName>
</protein>
<dbReference type="InterPro" id="IPR038404">
    <property type="entry name" value="TRAP_DctP_sf"/>
</dbReference>
<accession>A0A508X7I0</accession>
<gene>
    <name evidence="5" type="ORF">EMEDMD4_910043</name>
</gene>
<dbReference type="Pfam" id="PF03480">
    <property type="entry name" value="DctP"/>
    <property type="match status" value="1"/>
</dbReference>